<evidence type="ECO:0000256" key="7">
    <source>
        <dbReference type="SAM" id="MobiDB-lite"/>
    </source>
</evidence>
<keyword evidence="3 8" id="KW-1133">Transmembrane helix</keyword>
<evidence type="ECO:0000256" key="6">
    <source>
        <dbReference type="ARBA" id="ARBA00038105"/>
    </source>
</evidence>
<gene>
    <name evidence="10" type="ORF">SAMN05216369_3224</name>
</gene>
<dbReference type="STRING" id="564117.SAMN05216369_3224"/>
<feature type="domain" description="J" evidence="9">
    <location>
        <begin position="190"/>
        <end position="240"/>
    </location>
</feature>
<reference evidence="11" key="1">
    <citation type="submission" date="2016-11" db="EMBL/GenBank/DDBJ databases">
        <authorList>
            <person name="Varghese N."/>
            <person name="Submissions S."/>
        </authorList>
    </citation>
    <scope>NUCLEOTIDE SEQUENCE [LARGE SCALE GENOMIC DNA]</scope>
    <source>
        <strain evidence="11">CGMCC 1.10835</strain>
    </source>
</reference>
<dbReference type="RefSeq" id="WP_072799360.1">
    <property type="nucleotide sequence ID" value="NZ_FRAQ01000004.1"/>
</dbReference>
<dbReference type="SMART" id="SM00271">
    <property type="entry name" value="DnaJ"/>
    <property type="match status" value="1"/>
</dbReference>
<evidence type="ECO:0000256" key="2">
    <source>
        <dbReference type="ARBA" id="ARBA00022692"/>
    </source>
</evidence>
<dbReference type="GO" id="GO:0016020">
    <property type="term" value="C:membrane"/>
    <property type="evidence" value="ECO:0007669"/>
    <property type="project" value="UniProtKB-SubCell"/>
</dbReference>
<keyword evidence="2 8" id="KW-0812">Transmembrane</keyword>
<feature type="transmembrane region" description="Helical" evidence="8">
    <location>
        <begin position="36"/>
        <end position="65"/>
    </location>
</feature>
<keyword evidence="11" id="KW-1185">Reference proteome</keyword>
<dbReference type="PANTHER" id="PTHR12763">
    <property type="match status" value="1"/>
</dbReference>
<dbReference type="Gene3D" id="1.10.287.110">
    <property type="entry name" value="DnaJ domain"/>
    <property type="match status" value="1"/>
</dbReference>
<dbReference type="Proteomes" id="UP000184497">
    <property type="component" value="Unassembled WGS sequence"/>
</dbReference>
<evidence type="ECO:0000256" key="8">
    <source>
        <dbReference type="SAM" id="Phobius"/>
    </source>
</evidence>
<evidence type="ECO:0000256" key="4">
    <source>
        <dbReference type="ARBA" id="ARBA00023136"/>
    </source>
</evidence>
<dbReference type="PROSITE" id="PS50076">
    <property type="entry name" value="DNAJ_2"/>
    <property type="match status" value="1"/>
</dbReference>
<dbReference type="SUPFAM" id="SSF46565">
    <property type="entry name" value="Chaperone J-domain"/>
    <property type="match status" value="1"/>
</dbReference>
<dbReference type="InterPro" id="IPR036869">
    <property type="entry name" value="J_dom_sf"/>
</dbReference>
<feature type="region of interest" description="Disordered" evidence="7">
    <location>
        <begin position="160"/>
        <end position="189"/>
    </location>
</feature>
<organism evidence="10 11">
    <name type="scientific">Marinobacter antarcticus</name>
    <dbReference type="NCBI Taxonomy" id="564117"/>
    <lineage>
        <taxon>Bacteria</taxon>
        <taxon>Pseudomonadati</taxon>
        <taxon>Pseudomonadota</taxon>
        <taxon>Gammaproteobacteria</taxon>
        <taxon>Pseudomonadales</taxon>
        <taxon>Marinobacteraceae</taxon>
        <taxon>Marinobacter</taxon>
    </lineage>
</organism>
<accession>A0A1M6VIT6</accession>
<comment type="similarity">
    <text evidence="6">Belongs to the TIM14 family.</text>
</comment>
<dbReference type="InterPro" id="IPR001623">
    <property type="entry name" value="DnaJ_domain"/>
</dbReference>
<protein>
    <recommendedName>
        <fullName evidence="9">J domain-containing protein</fullName>
    </recommendedName>
</protein>
<sequence>MPLTLLVVIMAVVAWVWLRNQPPGQQKPAILKLVSIAGILMAIVLAVTGRLQVLLALLVFLFPLLRRVLPSLLMGRMPGSGEASAKPGNQSHVSSDILNMTLDHDSGTMSGEILKGPMAGRALADLGEGEFIELLQYCRDHDEDSARLLETYLDRRFGDSWRTDDPAGDDSAGESERENSGSGGALTENEALDILGLEAGASRDEIVQAHRRVMQKIHPDRGGSNYLAARVNEAKERLLS</sequence>
<evidence type="ECO:0000256" key="5">
    <source>
        <dbReference type="ARBA" id="ARBA00023186"/>
    </source>
</evidence>
<evidence type="ECO:0000313" key="11">
    <source>
        <dbReference type="Proteomes" id="UP000184497"/>
    </source>
</evidence>
<keyword evidence="5" id="KW-0143">Chaperone</keyword>
<keyword evidence="4 8" id="KW-0472">Membrane</keyword>
<evidence type="ECO:0000256" key="3">
    <source>
        <dbReference type="ARBA" id="ARBA00022989"/>
    </source>
</evidence>
<proteinExistence type="inferred from homology"/>
<dbReference type="CDD" id="cd06257">
    <property type="entry name" value="DnaJ"/>
    <property type="match status" value="1"/>
</dbReference>
<evidence type="ECO:0000256" key="1">
    <source>
        <dbReference type="ARBA" id="ARBA00004167"/>
    </source>
</evidence>
<name>A0A1M6VIT6_9GAMM</name>
<evidence type="ECO:0000259" key="9">
    <source>
        <dbReference type="PROSITE" id="PS50076"/>
    </source>
</evidence>
<comment type="subcellular location">
    <subcellularLocation>
        <location evidence="1">Membrane</location>
        <topology evidence="1">Single-pass membrane protein</topology>
    </subcellularLocation>
</comment>
<dbReference type="PANTHER" id="PTHR12763:SF28">
    <property type="entry name" value="GEO10507P1-RELATED"/>
    <property type="match status" value="1"/>
</dbReference>
<dbReference type="AlphaFoldDB" id="A0A1M6VIT6"/>
<evidence type="ECO:0000313" key="10">
    <source>
        <dbReference type="EMBL" id="SHK81423.1"/>
    </source>
</evidence>
<dbReference type="OrthoDB" id="9811070at2"/>
<dbReference type="EMBL" id="FRAQ01000004">
    <property type="protein sequence ID" value="SHK81423.1"/>
    <property type="molecule type" value="Genomic_DNA"/>
</dbReference>